<dbReference type="RefSeq" id="WP_135328207.1">
    <property type="nucleotide sequence ID" value="NZ_SRJC01000004.1"/>
</dbReference>
<gene>
    <name evidence="1" type="ORF">E4663_14880</name>
</gene>
<protein>
    <recommendedName>
        <fullName evidence="3">DUF4179 domain-containing protein</fullName>
    </recommendedName>
</protein>
<evidence type="ECO:0000313" key="1">
    <source>
        <dbReference type="EMBL" id="TGB01916.1"/>
    </source>
</evidence>
<dbReference type="Proteomes" id="UP000297982">
    <property type="component" value="Unassembled WGS sequence"/>
</dbReference>
<name>A0A4Z0GVX2_9BACI</name>
<sequence>MTKQKWLMIIGVLAIFAAGAYIATSGSATKLTSEQKPERKAKPVDLDELPVDWKEVESEEELEAFYTRHIPELPLAREKGVTTSPEDMMTVEGKEGRVQINEVLHGGRQMTFLFSMDLSLLVDEEENYFQPPRIDTVDIKESGDIPAQTLRGFSELDESSAIIFENRLYGILQTQPITKDGETDLESFPMAEPINAEAKTSLKINLQADILHTDPVPVSYQYDPEEHKVATREFEGTYSKDGVTIEPKEFVMSLESNYITLYVKSEDKEFNRTLEGRLQMDDRTQPFSPYLQPIEGEKDMYKAYFGTSPEVPEDIALKIRSIDMKENESFSFTFDVPELGDHERFEKNIDRTVAEKHGTDIYLDRLHYHEQYGMNFALNYRPQDPEQDKMIVGTMNNFNPEPNPKDVSVTTDNGQSGYARVSGSRLQSNVDIQPDLLEGASSATITFNTISVSHKIDHTFEISEDN</sequence>
<dbReference type="AlphaFoldDB" id="A0A4Z0GVX2"/>
<keyword evidence="2" id="KW-1185">Reference proteome</keyword>
<organism evidence="1 2">
    <name type="scientific">Halobacillus salinus</name>
    <dbReference type="NCBI Taxonomy" id="192814"/>
    <lineage>
        <taxon>Bacteria</taxon>
        <taxon>Bacillati</taxon>
        <taxon>Bacillota</taxon>
        <taxon>Bacilli</taxon>
        <taxon>Bacillales</taxon>
        <taxon>Bacillaceae</taxon>
        <taxon>Halobacillus</taxon>
    </lineage>
</organism>
<proteinExistence type="predicted"/>
<accession>A0A4Z0GVX2</accession>
<comment type="caution">
    <text evidence="1">The sequence shown here is derived from an EMBL/GenBank/DDBJ whole genome shotgun (WGS) entry which is preliminary data.</text>
</comment>
<dbReference type="STRING" id="192814.GCA_900166575_03747"/>
<evidence type="ECO:0000313" key="2">
    <source>
        <dbReference type="Proteomes" id="UP000297982"/>
    </source>
</evidence>
<evidence type="ECO:0008006" key="3">
    <source>
        <dbReference type="Google" id="ProtNLM"/>
    </source>
</evidence>
<dbReference type="EMBL" id="SRJC01000004">
    <property type="protein sequence ID" value="TGB01916.1"/>
    <property type="molecule type" value="Genomic_DNA"/>
</dbReference>
<reference evidence="1 2" key="1">
    <citation type="journal article" date="2003" name="Int. J. Syst. Evol. Microbiol.">
        <title>Halobacillus salinus sp. nov., isolated from a salt lake on the coast of the East Sea in Korea.</title>
        <authorList>
            <person name="Yoon J.H."/>
            <person name="Kang K.H."/>
            <person name="Park Y.H."/>
        </authorList>
    </citation>
    <scope>NUCLEOTIDE SEQUENCE [LARGE SCALE GENOMIC DNA]</scope>
    <source>
        <strain evidence="1 2">HSL-3</strain>
    </source>
</reference>